<keyword evidence="5" id="KW-1185">Reference proteome</keyword>
<dbReference type="Pfam" id="PF01590">
    <property type="entry name" value="GAF"/>
    <property type="match status" value="1"/>
</dbReference>
<dbReference type="SMART" id="SM00086">
    <property type="entry name" value="PAC"/>
    <property type="match status" value="1"/>
</dbReference>
<dbReference type="Gene3D" id="3.30.450.40">
    <property type="match status" value="1"/>
</dbReference>
<dbReference type="NCBIfam" id="TIGR00254">
    <property type="entry name" value="GGDEF"/>
    <property type="match status" value="1"/>
</dbReference>
<dbReference type="FunFam" id="3.30.450.20:FF:000038">
    <property type="entry name" value="Sensor domain-containing diguanylate cyclase"/>
    <property type="match status" value="1"/>
</dbReference>
<sequence length="551" mass="60529">METESEPYVRLASLRQLHQVMADMNTARSLADTLQTVADGAVNALGYEMACVNLVRPDGDLVVAALSGNSAAEALITGRVGSRESWERRLTMGERWGDLVFIPHTEGWVLDDDDVPQWYTDGPAPRFEDEWHPSDRLFAPMYTPGVPGGSCGELLGVVSVDRPRNGRHPGAWGREALQMYAFQAAIAISNARLRANMQRALVRLERDQQALRASEESFRQAFEYAPSGMAIAEMGGDEHGRILRTNDALCRLLGRPASAMRRYSFSDLVHPEDIGTLLRTSAEGGRAELRLGRRDGSYVWVSLRNSVVADAADGPRFLLTHVEDIEERKRRELQLAHRASHDSLTGLPNSAELRSRLAARLCRRPAHAGELESLDAAYGHPAFDAPAGHGFDFRPGAEGYDGFDHHVHTVAPEEGHDDGTKGLAVLFCDLDGFKSINDRFGHNAGDAVLIEVARRLTHGVRDGDTVARLGGDEFVILADGLGRADAQDLAVRLRNEIIQPIRAEGRAVRVGASFGIGWAHCGMTADEVLKSADERMYVEKRSRPKQHRRAG</sequence>
<dbReference type="SMART" id="SM00091">
    <property type="entry name" value="PAS"/>
    <property type="match status" value="1"/>
</dbReference>
<dbReference type="CDD" id="cd00130">
    <property type="entry name" value="PAS"/>
    <property type="match status" value="1"/>
</dbReference>
<dbReference type="InterPro" id="IPR000700">
    <property type="entry name" value="PAS-assoc_C"/>
</dbReference>
<dbReference type="PROSITE" id="PS50112">
    <property type="entry name" value="PAS"/>
    <property type="match status" value="1"/>
</dbReference>
<dbReference type="InterPro" id="IPR000014">
    <property type="entry name" value="PAS"/>
</dbReference>
<evidence type="ECO:0000259" key="3">
    <source>
        <dbReference type="PROSITE" id="PS50887"/>
    </source>
</evidence>
<dbReference type="SUPFAM" id="SSF55781">
    <property type="entry name" value="GAF domain-like"/>
    <property type="match status" value="1"/>
</dbReference>
<dbReference type="AlphaFoldDB" id="A0A117Q3R9"/>
<dbReference type="NCBIfam" id="TIGR00229">
    <property type="entry name" value="sensory_box"/>
    <property type="match status" value="1"/>
</dbReference>
<dbReference type="PROSITE" id="PS50887">
    <property type="entry name" value="GGDEF"/>
    <property type="match status" value="1"/>
</dbReference>
<dbReference type="Pfam" id="PF00990">
    <property type="entry name" value="GGDEF"/>
    <property type="match status" value="1"/>
</dbReference>
<dbReference type="FunFam" id="3.30.450.40:FF:000034">
    <property type="entry name" value="Sensor domain-containing diguanylate cyclase"/>
    <property type="match status" value="1"/>
</dbReference>
<comment type="caution">
    <text evidence="4">The sequence shown here is derived from an EMBL/GenBank/DDBJ whole genome shotgun (WGS) entry which is preliminary data.</text>
</comment>
<feature type="domain" description="PAC" evidence="2">
    <location>
        <begin position="285"/>
        <end position="337"/>
    </location>
</feature>
<dbReference type="SMART" id="SM00065">
    <property type="entry name" value="GAF"/>
    <property type="match status" value="1"/>
</dbReference>
<accession>A0A117Q3R9</accession>
<evidence type="ECO:0000259" key="2">
    <source>
        <dbReference type="PROSITE" id="PS50113"/>
    </source>
</evidence>
<feature type="domain" description="GGDEF" evidence="3">
    <location>
        <begin position="421"/>
        <end position="551"/>
    </location>
</feature>
<dbReference type="Gene3D" id="3.30.70.270">
    <property type="match status" value="1"/>
</dbReference>
<dbReference type="SUPFAM" id="SSF55073">
    <property type="entry name" value="Nucleotide cyclase"/>
    <property type="match status" value="1"/>
</dbReference>
<dbReference type="RefSeq" id="WP_067120726.1">
    <property type="nucleotide sequence ID" value="NZ_JBFACD010000006.1"/>
</dbReference>
<organism evidence="4 5">
    <name type="scientific">Streptomyces yokosukanensis</name>
    <dbReference type="NCBI Taxonomy" id="67386"/>
    <lineage>
        <taxon>Bacteria</taxon>
        <taxon>Bacillati</taxon>
        <taxon>Actinomycetota</taxon>
        <taxon>Actinomycetes</taxon>
        <taxon>Kitasatosporales</taxon>
        <taxon>Streptomycetaceae</taxon>
        <taxon>Streptomyces</taxon>
    </lineage>
</organism>
<dbReference type="Proteomes" id="UP000053127">
    <property type="component" value="Unassembled WGS sequence"/>
</dbReference>
<dbReference type="GO" id="GO:0006355">
    <property type="term" value="P:regulation of DNA-templated transcription"/>
    <property type="evidence" value="ECO:0007669"/>
    <property type="project" value="InterPro"/>
</dbReference>
<dbReference type="SMART" id="SM00267">
    <property type="entry name" value="GGDEF"/>
    <property type="match status" value="1"/>
</dbReference>
<dbReference type="PROSITE" id="PS50113">
    <property type="entry name" value="PAC"/>
    <property type="match status" value="1"/>
</dbReference>
<dbReference type="InterPro" id="IPR001610">
    <property type="entry name" value="PAC"/>
</dbReference>
<dbReference type="InterPro" id="IPR035965">
    <property type="entry name" value="PAS-like_dom_sf"/>
</dbReference>
<protein>
    <submittedName>
        <fullName evidence="4">Diguanylate cyclase</fullName>
    </submittedName>
</protein>
<dbReference type="InterPro" id="IPR029787">
    <property type="entry name" value="Nucleotide_cyclase"/>
</dbReference>
<feature type="domain" description="PAS" evidence="1">
    <location>
        <begin position="214"/>
        <end position="273"/>
    </location>
</feature>
<reference evidence="4 5" key="1">
    <citation type="submission" date="2015-10" db="EMBL/GenBank/DDBJ databases">
        <title>Draft genome sequence of Streptomyces yokosukanensis DSM 40224, type strain for the species Streptomyces yokosukanensis.</title>
        <authorList>
            <person name="Ruckert C."/>
            <person name="Winkler A."/>
            <person name="Kalinowski J."/>
            <person name="Kampfer P."/>
            <person name="Glaeser S."/>
        </authorList>
    </citation>
    <scope>NUCLEOTIDE SEQUENCE [LARGE SCALE GENOMIC DNA]</scope>
    <source>
        <strain evidence="4 5">DSM 40224</strain>
    </source>
</reference>
<evidence type="ECO:0000259" key="1">
    <source>
        <dbReference type="PROSITE" id="PS50112"/>
    </source>
</evidence>
<dbReference type="InterPro" id="IPR043128">
    <property type="entry name" value="Rev_trsase/Diguanyl_cyclase"/>
</dbReference>
<evidence type="ECO:0000313" key="4">
    <source>
        <dbReference type="EMBL" id="KUN07454.1"/>
    </source>
</evidence>
<proteinExistence type="predicted"/>
<dbReference type="InterPro" id="IPR013767">
    <property type="entry name" value="PAS_fold"/>
</dbReference>
<dbReference type="FunFam" id="3.30.70.270:FF:000071">
    <property type="entry name" value="Sensor domain-containing diguanylate cyclase"/>
    <property type="match status" value="1"/>
</dbReference>
<dbReference type="Pfam" id="PF00989">
    <property type="entry name" value="PAS"/>
    <property type="match status" value="1"/>
</dbReference>
<dbReference type="InterPro" id="IPR000160">
    <property type="entry name" value="GGDEF_dom"/>
</dbReference>
<dbReference type="OrthoDB" id="23692at2"/>
<dbReference type="CDD" id="cd01949">
    <property type="entry name" value="GGDEF"/>
    <property type="match status" value="1"/>
</dbReference>
<dbReference type="SUPFAM" id="SSF55785">
    <property type="entry name" value="PYP-like sensor domain (PAS domain)"/>
    <property type="match status" value="1"/>
</dbReference>
<dbReference type="STRING" id="67386.AQI95_10520"/>
<gene>
    <name evidence="4" type="ORF">AQI95_10520</name>
</gene>
<dbReference type="InterPro" id="IPR003018">
    <property type="entry name" value="GAF"/>
</dbReference>
<name>A0A117Q3R9_9ACTN</name>
<dbReference type="EMBL" id="LMWN01000012">
    <property type="protein sequence ID" value="KUN07454.1"/>
    <property type="molecule type" value="Genomic_DNA"/>
</dbReference>
<evidence type="ECO:0000313" key="5">
    <source>
        <dbReference type="Proteomes" id="UP000053127"/>
    </source>
</evidence>
<dbReference type="InterPro" id="IPR029016">
    <property type="entry name" value="GAF-like_dom_sf"/>
</dbReference>
<dbReference type="PANTHER" id="PTHR44757:SF2">
    <property type="entry name" value="BIOFILM ARCHITECTURE MAINTENANCE PROTEIN MBAA"/>
    <property type="match status" value="1"/>
</dbReference>
<dbReference type="Gene3D" id="3.30.450.20">
    <property type="entry name" value="PAS domain"/>
    <property type="match status" value="1"/>
</dbReference>
<dbReference type="InterPro" id="IPR052155">
    <property type="entry name" value="Biofilm_reg_signaling"/>
</dbReference>
<dbReference type="PANTHER" id="PTHR44757">
    <property type="entry name" value="DIGUANYLATE CYCLASE DGCP"/>
    <property type="match status" value="1"/>
</dbReference>